<dbReference type="EC" id="3.1.-.-" evidence="1"/>
<gene>
    <name evidence="2" type="ORF">COU00_00860</name>
</gene>
<keyword evidence="1" id="KW-0255">Endonuclease</keyword>
<dbReference type="PIRSF" id="PIRSF033490">
    <property type="entry name" value="MazF"/>
    <property type="match status" value="1"/>
</dbReference>
<dbReference type="Proteomes" id="UP000229335">
    <property type="component" value="Unassembled WGS sequence"/>
</dbReference>
<dbReference type="AlphaFoldDB" id="A0A2M6WMP9"/>
<protein>
    <recommendedName>
        <fullName evidence="1">mRNA interferase</fullName>
        <ecNumber evidence="1">3.1.-.-</ecNumber>
    </recommendedName>
</protein>
<dbReference type="GO" id="GO:0016075">
    <property type="term" value="P:rRNA catabolic process"/>
    <property type="evidence" value="ECO:0007669"/>
    <property type="project" value="TreeGrafter"/>
</dbReference>
<dbReference type="Pfam" id="PF02452">
    <property type="entry name" value="PemK_toxin"/>
    <property type="match status" value="1"/>
</dbReference>
<accession>A0A2M6WMP9</accession>
<dbReference type="EMBL" id="PFAS01000010">
    <property type="protein sequence ID" value="PIT94078.1"/>
    <property type="molecule type" value="Genomic_DNA"/>
</dbReference>
<evidence type="ECO:0000256" key="1">
    <source>
        <dbReference type="PIRNR" id="PIRNR033490"/>
    </source>
</evidence>
<dbReference type="SUPFAM" id="SSF50118">
    <property type="entry name" value="Cell growth inhibitor/plasmid maintenance toxic component"/>
    <property type="match status" value="1"/>
</dbReference>
<proteinExistence type="inferred from homology"/>
<dbReference type="GO" id="GO:0003677">
    <property type="term" value="F:DNA binding"/>
    <property type="evidence" value="ECO:0007669"/>
    <property type="project" value="InterPro"/>
</dbReference>
<comment type="function">
    <text evidence="1">Toxic component of a type II toxin-antitoxin (TA) system.</text>
</comment>
<keyword evidence="1" id="KW-0378">Hydrolase</keyword>
<comment type="similarity">
    <text evidence="1">Belongs to the PemK/MazF family.</text>
</comment>
<name>A0A2M6WMP9_9BACT</name>
<dbReference type="PANTHER" id="PTHR33988">
    <property type="entry name" value="ENDORIBONUCLEASE MAZF-RELATED"/>
    <property type="match status" value="1"/>
</dbReference>
<evidence type="ECO:0000313" key="3">
    <source>
        <dbReference type="Proteomes" id="UP000229335"/>
    </source>
</evidence>
<reference evidence="3" key="1">
    <citation type="submission" date="2017-09" db="EMBL/GenBank/DDBJ databases">
        <title>Depth-based differentiation of microbial function through sediment-hosted aquifers and enrichment of novel symbionts in the deep terrestrial subsurface.</title>
        <authorList>
            <person name="Probst A.J."/>
            <person name="Ladd B."/>
            <person name="Jarett J.K."/>
            <person name="Geller-Mcgrath D.E."/>
            <person name="Sieber C.M.K."/>
            <person name="Emerson J.B."/>
            <person name="Anantharaman K."/>
            <person name="Thomas B.C."/>
            <person name="Malmstrom R."/>
            <person name="Stieglmeier M."/>
            <person name="Klingl A."/>
            <person name="Woyke T."/>
            <person name="Ryan C.M."/>
            <person name="Banfield J.F."/>
        </authorList>
    </citation>
    <scope>NUCLEOTIDE SEQUENCE [LARGE SCALE GENOMIC DNA]</scope>
</reference>
<dbReference type="InterPro" id="IPR003477">
    <property type="entry name" value="PemK-like"/>
</dbReference>
<dbReference type="GO" id="GO:0004521">
    <property type="term" value="F:RNA endonuclease activity"/>
    <property type="evidence" value="ECO:0007669"/>
    <property type="project" value="TreeGrafter"/>
</dbReference>
<comment type="caution">
    <text evidence="2">The sequence shown here is derived from an EMBL/GenBank/DDBJ whole genome shotgun (WGS) entry which is preliminary data.</text>
</comment>
<dbReference type="GO" id="GO:0016787">
    <property type="term" value="F:hydrolase activity"/>
    <property type="evidence" value="ECO:0007669"/>
    <property type="project" value="UniProtKB-KW"/>
</dbReference>
<dbReference type="Gene3D" id="2.30.30.110">
    <property type="match status" value="1"/>
</dbReference>
<organism evidence="2 3">
    <name type="scientific">Candidatus Falkowbacteria bacterium CG10_big_fil_rev_8_21_14_0_10_43_11</name>
    <dbReference type="NCBI Taxonomy" id="1974568"/>
    <lineage>
        <taxon>Bacteria</taxon>
        <taxon>Candidatus Falkowiibacteriota</taxon>
    </lineage>
</organism>
<evidence type="ECO:0000313" key="2">
    <source>
        <dbReference type="EMBL" id="PIT94078.1"/>
    </source>
</evidence>
<dbReference type="InterPro" id="IPR011067">
    <property type="entry name" value="Plasmid_toxin/cell-grow_inhib"/>
</dbReference>
<keyword evidence="1" id="KW-0540">Nuclease</keyword>
<dbReference type="PANTHER" id="PTHR33988:SF2">
    <property type="entry name" value="ENDORIBONUCLEASE MAZF"/>
    <property type="match status" value="1"/>
</dbReference>
<dbReference type="GO" id="GO:0006402">
    <property type="term" value="P:mRNA catabolic process"/>
    <property type="evidence" value="ECO:0007669"/>
    <property type="project" value="TreeGrafter"/>
</dbReference>
<sequence length="111" mass="12514">MDIKQGDIFLANLNPVAGHEQAGFRPVLIMQNNILNNNLSTIIIAPITANIKAKGKLTTYFLPKNSSSLDKNSIVLLFQMRTLDKGRLEKKIAKVAKEDFIKIKEQLKFIF</sequence>